<evidence type="ECO:0000313" key="2">
    <source>
        <dbReference type="Proteomes" id="UP000238296"/>
    </source>
</evidence>
<evidence type="ECO:0008006" key="3">
    <source>
        <dbReference type="Google" id="ProtNLM"/>
    </source>
</evidence>
<organism evidence="1 2">
    <name type="scientific">Mycobacterium talmoniae</name>
    <dbReference type="NCBI Taxonomy" id="1858794"/>
    <lineage>
        <taxon>Bacteria</taxon>
        <taxon>Bacillati</taxon>
        <taxon>Actinomycetota</taxon>
        <taxon>Actinomycetes</taxon>
        <taxon>Mycobacteriales</taxon>
        <taxon>Mycobacteriaceae</taxon>
        <taxon>Mycobacterium</taxon>
    </lineage>
</organism>
<accession>A0A2S8BI11</accession>
<reference evidence="1 2" key="1">
    <citation type="journal article" date="2017" name="Int. J. Syst. Evol. Microbiol.">
        <title>Mycobacterium talmoniae sp. nov., a slowly growing mycobacterium isolated from human respiratory samples.</title>
        <authorList>
            <person name="Davidson R.M."/>
            <person name="DeGroote M.A."/>
            <person name="Marola J.L."/>
            <person name="Buss S."/>
            <person name="Jones V."/>
            <person name="McNeil M.R."/>
            <person name="Freifeld A.G."/>
            <person name="Elaine Epperson L."/>
            <person name="Hasan N.A."/>
            <person name="Jackson M."/>
            <person name="Iwen P.C."/>
            <person name="Salfinger M."/>
            <person name="Strong M."/>
        </authorList>
    </citation>
    <scope>NUCLEOTIDE SEQUENCE [LARGE SCALE GENOMIC DNA]</scope>
    <source>
        <strain evidence="1 2">ATCC BAA-2683</strain>
    </source>
</reference>
<proteinExistence type="predicted"/>
<evidence type="ECO:0000313" key="1">
    <source>
        <dbReference type="EMBL" id="PQM46312.1"/>
    </source>
</evidence>
<gene>
    <name evidence="1" type="ORF">C1Y40_03516</name>
</gene>
<dbReference type="EMBL" id="PPEA01000513">
    <property type="protein sequence ID" value="PQM46312.1"/>
    <property type="molecule type" value="Genomic_DNA"/>
</dbReference>
<name>A0A2S8BI11_9MYCO</name>
<dbReference type="AlphaFoldDB" id="A0A2S8BI11"/>
<comment type="caution">
    <text evidence="1">The sequence shown here is derived from an EMBL/GenBank/DDBJ whole genome shotgun (WGS) entry which is preliminary data.</text>
</comment>
<dbReference type="Proteomes" id="UP000238296">
    <property type="component" value="Unassembled WGS sequence"/>
</dbReference>
<protein>
    <recommendedName>
        <fullName evidence="3">Na+/H+ antiporter</fullName>
    </recommendedName>
</protein>
<sequence>MLATTDASPVNERAAEVLRGWNARRRNAARERLRRDETDVEDTPSATFRRLRLAMLDAEREAFIAERDRGHIDDQVLRAALHGLDLEEATLNLD</sequence>